<evidence type="ECO:0008006" key="8">
    <source>
        <dbReference type="Google" id="ProtNLM"/>
    </source>
</evidence>
<dbReference type="GO" id="GO:0004252">
    <property type="term" value="F:serine-type endopeptidase activity"/>
    <property type="evidence" value="ECO:0007669"/>
    <property type="project" value="InterPro"/>
</dbReference>
<dbReference type="InterPro" id="IPR023415">
    <property type="entry name" value="LDLR_class-A_CS"/>
</dbReference>
<dbReference type="PRINTS" id="PR00261">
    <property type="entry name" value="LDLRECEPTOR"/>
</dbReference>
<dbReference type="CDD" id="cd00190">
    <property type="entry name" value="Tryp_SPc"/>
    <property type="match status" value="1"/>
</dbReference>
<keyword evidence="7" id="KW-1185">Reference proteome</keyword>
<evidence type="ECO:0000313" key="6">
    <source>
        <dbReference type="EMBL" id="KAK1116560.1"/>
    </source>
</evidence>
<dbReference type="InterPro" id="IPR036055">
    <property type="entry name" value="LDL_receptor-like_sf"/>
</dbReference>
<feature type="domain" description="Sushi" evidence="5">
    <location>
        <begin position="162"/>
        <end position="210"/>
    </location>
</feature>
<dbReference type="Gene3D" id="2.10.70.10">
    <property type="entry name" value="Complement Module, domain 1"/>
    <property type="match status" value="2"/>
</dbReference>
<evidence type="ECO:0000256" key="2">
    <source>
        <dbReference type="PROSITE-ProRule" id="PRU00124"/>
    </source>
</evidence>
<evidence type="ECO:0000259" key="5">
    <source>
        <dbReference type="PROSITE" id="PS50923"/>
    </source>
</evidence>
<comment type="caution">
    <text evidence="3">Lacks conserved residue(s) required for the propagation of feature annotation.</text>
</comment>
<dbReference type="SMART" id="SM00020">
    <property type="entry name" value="Tryp_SPc"/>
    <property type="match status" value="1"/>
</dbReference>
<dbReference type="InterPro" id="IPR035976">
    <property type="entry name" value="Sushi/SCR/CCP_sf"/>
</dbReference>
<keyword evidence="3" id="KW-0768">Sushi</keyword>
<dbReference type="Pfam" id="PF00084">
    <property type="entry name" value="Sushi"/>
    <property type="match status" value="1"/>
</dbReference>
<dbReference type="PANTHER" id="PTHR24252">
    <property type="entry name" value="ACROSIN-RELATED"/>
    <property type="match status" value="1"/>
</dbReference>
<dbReference type="Gene3D" id="4.10.400.10">
    <property type="entry name" value="Low-density Lipoprotein Receptor"/>
    <property type="match status" value="2"/>
</dbReference>
<dbReference type="SUPFAM" id="SSF57535">
    <property type="entry name" value="Complement control module/SCR domain"/>
    <property type="match status" value="2"/>
</dbReference>
<dbReference type="PANTHER" id="PTHR24252:SF7">
    <property type="entry name" value="HYALIN"/>
    <property type="match status" value="1"/>
</dbReference>
<dbReference type="Gene3D" id="2.40.10.10">
    <property type="entry name" value="Trypsin-like serine proteases"/>
    <property type="match status" value="1"/>
</dbReference>
<dbReference type="SUPFAM" id="SSF50494">
    <property type="entry name" value="Trypsin-like serine proteases"/>
    <property type="match status" value="1"/>
</dbReference>
<dbReference type="GO" id="GO:0006508">
    <property type="term" value="P:proteolysis"/>
    <property type="evidence" value="ECO:0007669"/>
    <property type="project" value="InterPro"/>
</dbReference>
<feature type="domain" description="Sushi" evidence="5">
    <location>
        <begin position="211"/>
        <end position="279"/>
    </location>
</feature>
<dbReference type="InterPro" id="IPR018114">
    <property type="entry name" value="TRYPSIN_HIS"/>
</dbReference>
<dbReference type="InterPro" id="IPR001254">
    <property type="entry name" value="Trypsin_dom"/>
</dbReference>
<evidence type="ECO:0000256" key="1">
    <source>
        <dbReference type="ARBA" id="ARBA00023157"/>
    </source>
</evidence>
<organism evidence="6 7">
    <name type="scientific">Melipona bicolor</name>
    <dbReference type="NCBI Taxonomy" id="60889"/>
    <lineage>
        <taxon>Eukaryota</taxon>
        <taxon>Metazoa</taxon>
        <taxon>Ecdysozoa</taxon>
        <taxon>Arthropoda</taxon>
        <taxon>Hexapoda</taxon>
        <taxon>Insecta</taxon>
        <taxon>Pterygota</taxon>
        <taxon>Neoptera</taxon>
        <taxon>Endopterygota</taxon>
        <taxon>Hymenoptera</taxon>
        <taxon>Apocrita</taxon>
        <taxon>Aculeata</taxon>
        <taxon>Apoidea</taxon>
        <taxon>Anthophila</taxon>
        <taxon>Apidae</taxon>
        <taxon>Melipona</taxon>
    </lineage>
</organism>
<dbReference type="InterPro" id="IPR002172">
    <property type="entry name" value="LDrepeatLR_classA_rpt"/>
</dbReference>
<dbReference type="CDD" id="cd00033">
    <property type="entry name" value="CCP"/>
    <property type="match status" value="1"/>
</dbReference>
<dbReference type="Proteomes" id="UP001177670">
    <property type="component" value="Unassembled WGS sequence"/>
</dbReference>
<dbReference type="AlphaFoldDB" id="A0AA40FCQ5"/>
<evidence type="ECO:0000256" key="3">
    <source>
        <dbReference type="PROSITE-ProRule" id="PRU00302"/>
    </source>
</evidence>
<sequence>MWSDSSDETIFKCTGILLNHVKSECETNQFQCDNGQCIAKRGRCNGTLDCTDNSDETFIQCGSITCSKFSFRCNYGACIDSNLKCNGVTNCADGSDEDSELCIDTISSTTTSTTSITSTSSRYSFTPSFLNFKFCFPPPKLQNGYWKLHKSYCCNAEDQICDDCEVPQNILFVPGQEVIYMCNPGYKLSNNASTFCNIQGHWLNIPQCKEIHCKELESESTSVVCMRNGKYVPCSNLIPGTEAILRCLDGYHREENIGSVQTKCNKNGDWFPQPMQCIPACAQSSKHIPTIINGTEVYIFGSPWHATLYLAMNSTAPKEFLCGATIIHERLLITAAHCVFESEKLRDVSKLYVLAGNIFKDYDSPFHDLRFVKKAEVKHIFYICQYNGYMGNFADNIAILQIKQHFVFSSMLSPICLDYNDRIVLRDGFYGQVAGFGKTIYGSLSAILRKLEVPYVSFDQCRSLNNTNNNIEQILTADMFCAGYTNGSAVCEGDSGSGLVFKNNGLWYLKGIVSVILGKETLGGKKVCDSYSYSLYTRVSNHMTWIASIISTINNGESPLMYSCSL</sequence>
<dbReference type="InterPro" id="IPR000436">
    <property type="entry name" value="Sushi_SCR_CCP_dom"/>
</dbReference>
<keyword evidence="1 2" id="KW-1015">Disulfide bond</keyword>
<feature type="disulfide bond" evidence="2">
    <location>
        <begin position="66"/>
        <end position="78"/>
    </location>
</feature>
<evidence type="ECO:0000313" key="7">
    <source>
        <dbReference type="Proteomes" id="UP001177670"/>
    </source>
</evidence>
<feature type="disulfide bond" evidence="2">
    <location>
        <begin position="25"/>
        <end position="37"/>
    </location>
</feature>
<dbReference type="CDD" id="cd00112">
    <property type="entry name" value="LDLa"/>
    <property type="match status" value="2"/>
</dbReference>
<dbReference type="InterPro" id="IPR009003">
    <property type="entry name" value="Peptidase_S1_PA"/>
</dbReference>
<protein>
    <recommendedName>
        <fullName evidence="8">Limulus clotting factor C</fullName>
    </recommendedName>
</protein>
<feature type="disulfide bond" evidence="2">
    <location>
        <begin position="32"/>
        <end position="50"/>
    </location>
</feature>
<dbReference type="PROSITE" id="PS00134">
    <property type="entry name" value="TRYPSIN_HIS"/>
    <property type="match status" value="1"/>
</dbReference>
<dbReference type="SUPFAM" id="SSF57424">
    <property type="entry name" value="LDL receptor-like module"/>
    <property type="match status" value="2"/>
</dbReference>
<dbReference type="SMART" id="SM00032">
    <property type="entry name" value="CCP"/>
    <property type="match status" value="2"/>
</dbReference>
<feature type="disulfide bond" evidence="2">
    <location>
        <begin position="73"/>
        <end position="91"/>
    </location>
</feature>
<feature type="domain" description="Peptidase S1" evidence="4">
    <location>
        <begin position="291"/>
        <end position="551"/>
    </location>
</feature>
<dbReference type="EMBL" id="JAHYIQ010000069">
    <property type="protein sequence ID" value="KAK1116560.1"/>
    <property type="molecule type" value="Genomic_DNA"/>
</dbReference>
<dbReference type="Pfam" id="PF00089">
    <property type="entry name" value="Trypsin"/>
    <property type="match status" value="1"/>
</dbReference>
<dbReference type="PROSITE" id="PS50068">
    <property type="entry name" value="LDLRA_2"/>
    <property type="match status" value="2"/>
</dbReference>
<name>A0AA40FCQ5_9HYME</name>
<dbReference type="InterPro" id="IPR043504">
    <property type="entry name" value="Peptidase_S1_PA_chymotrypsin"/>
</dbReference>
<comment type="caution">
    <text evidence="6">The sequence shown here is derived from an EMBL/GenBank/DDBJ whole genome shotgun (WGS) entry which is preliminary data.</text>
</comment>
<accession>A0AA40FCQ5</accession>
<dbReference type="Pfam" id="PF00057">
    <property type="entry name" value="Ldl_recept_a"/>
    <property type="match status" value="2"/>
</dbReference>
<proteinExistence type="predicted"/>
<reference evidence="6" key="1">
    <citation type="submission" date="2021-10" db="EMBL/GenBank/DDBJ databases">
        <title>Melipona bicolor Genome sequencing and assembly.</title>
        <authorList>
            <person name="Araujo N.S."/>
            <person name="Arias M.C."/>
        </authorList>
    </citation>
    <scope>NUCLEOTIDE SEQUENCE</scope>
    <source>
        <strain evidence="6">USP_2M_L1-L4_2017</strain>
        <tissue evidence="6">Whole body</tissue>
    </source>
</reference>
<evidence type="ECO:0000259" key="4">
    <source>
        <dbReference type="PROSITE" id="PS50240"/>
    </source>
</evidence>
<gene>
    <name evidence="6" type="ORF">K0M31_018281</name>
</gene>
<dbReference type="PROSITE" id="PS50240">
    <property type="entry name" value="TRYPSIN_DOM"/>
    <property type="match status" value="1"/>
</dbReference>
<dbReference type="PROSITE" id="PS50923">
    <property type="entry name" value="SUSHI"/>
    <property type="match status" value="2"/>
</dbReference>
<dbReference type="SMART" id="SM00192">
    <property type="entry name" value="LDLa"/>
    <property type="match status" value="2"/>
</dbReference>
<dbReference type="PROSITE" id="PS01209">
    <property type="entry name" value="LDLRA_1"/>
    <property type="match status" value="2"/>
</dbReference>